<evidence type="ECO:0000256" key="1">
    <source>
        <dbReference type="SAM" id="Phobius"/>
    </source>
</evidence>
<name>A0A0D5NLF0_9BACL</name>
<dbReference type="RefSeq" id="WP_045671171.1">
    <property type="nucleotide sequence ID" value="NZ_CP011058.1"/>
</dbReference>
<dbReference type="PATRIC" id="fig|1126833.4.peg.3453"/>
<organism evidence="2 3">
    <name type="scientific">Paenibacillus beijingensis</name>
    <dbReference type="NCBI Taxonomy" id="1126833"/>
    <lineage>
        <taxon>Bacteria</taxon>
        <taxon>Bacillati</taxon>
        <taxon>Bacillota</taxon>
        <taxon>Bacilli</taxon>
        <taxon>Bacillales</taxon>
        <taxon>Paenibacillaceae</taxon>
        <taxon>Paenibacillus</taxon>
    </lineage>
</organism>
<feature type="transmembrane region" description="Helical" evidence="1">
    <location>
        <begin position="41"/>
        <end position="59"/>
    </location>
</feature>
<proteinExistence type="predicted"/>
<dbReference type="KEGG" id="pbj:VN24_15770"/>
<reference evidence="3" key="2">
    <citation type="submission" date="2015-03" db="EMBL/GenBank/DDBJ databases">
        <title>Genome sequence of Paenibacillus beijingensis strain DSM 24997T.</title>
        <authorList>
            <person name="Kwak Y."/>
            <person name="Shin J.-H."/>
        </authorList>
    </citation>
    <scope>NUCLEOTIDE SEQUENCE [LARGE SCALE GENOMIC DNA]</scope>
    <source>
        <strain evidence="3">DSM 24997</strain>
    </source>
</reference>
<keyword evidence="1" id="KW-0812">Transmembrane</keyword>
<dbReference type="Proteomes" id="UP000032633">
    <property type="component" value="Chromosome"/>
</dbReference>
<dbReference type="HOGENOM" id="CLU_133228_0_0_9"/>
<keyword evidence="1" id="KW-0472">Membrane</keyword>
<sequence>MDIQYDWTTWSQFFKENWIVLAVALVILLAVIGIVKTVAKWALVAVIVIGIVVYSGYNLQDLKDLGTKVTDSVKEQAVNAMIGEAQDATYTNNGDGTYTVKTKNVELTGKIGGSEVAVSYRGTSLGTWKIDQTIRGLIDRAKNDV</sequence>
<reference evidence="2 3" key="1">
    <citation type="journal article" date="2015" name="J. Biotechnol.">
        <title>Complete genome sequence of Paenibacillus beijingensis 7188(T) (=DSM 24997(T)), a novel rhizobacterium from jujube garden soil.</title>
        <authorList>
            <person name="Kwak Y."/>
            <person name="Shin J.H."/>
        </authorList>
    </citation>
    <scope>NUCLEOTIDE SEQUENCE [LARGE SCALE GENOMIC DNA]</scope>
    <source>
        <strain evidence="2 3">DSM 24997</strain>
    </source>
</reference>
<dbReference type="AlphaFoldDB" id="A0A0D5NLF0"/>
<accession>A0A0D5NLF0</accession>
<keyword evidence="1" id="KW-1133">Transmembrane helix</keyword>
<dbReference type="STRING" id="1126833.VN24_15770"/>
<evidence type="ECO:0000313" key="2">
    <source>
        <dbReference type="EMBL" id="AJY75743.1"/>
    </source>
</evidence>
<dbReference type="OrthoDB" id="2679169at2"/>
<protein>
    <submittedName>
        <fullName evidence="2">Uncharacterized protein</fullName>
    </submittedName>
</protein>
<gene>
    <name evidence="2" type="ORF">VN24_15770</name>
</gene>
<dbReference type="EMBL" id="CP011058">
    <property type="protein sequence ID" value="AJY75743.1"/>
    <property type="molecule type" value="Genomic_DNA"/>
</dbReference>
<evidence type="ECO:0000313" key="3">
    <source>
        <dbReference type="Proteomes" id="UP000032633"/>
    </source>
</evidence>
<feature type="transmembrane region" description="Helical" evidence="1">
    <location>
        <begin position="18"/>
        <end position="35"/>
    </location>
</feature>
<keyword evidence="3" id="KW-1185">Reference proteome</keyword>